<evidence type="ECO:0000313" key="2">
    <source>
        <dbReference type="EMBL" id="AZV77468.1"/>
    </source>
</evidence>
<dbReference type="OrthoDB" id="529131at2"/>
<evidence type="ECO:0000313" key="3">
    <source>
        <dbReference type="Proteomes" id="UP000283063"/>
    </source>
</evidence>
<dbReference type="Proteomes" id="UP000283063">
    <property type="component" value="Chromosome"/>
</dbReference>
<protein>
    <submittedName>
        <fullName evidence="2">Glycosyltransferase</fullName>
    </submittedName>
</protein>
<dbReference type="InterPro" id="IPR028098">
    <property type="entry name" value="Glyco_trans_4-like_N"/>
</dbReference>
<evidence type="ECO:0000259" key="1">
    <source>
        <dbReference type="Pfam" id="PF13439"/>
    </source>
</evidence>
<reference evidence="2 3" key="1">
    <citation type="submission" date="2018-10" db="EMBL/GenBank/DDBJ databases">
        <title>Parasedimentitalea marina sp. nov., a psychrophilic bacterium isolated from deep seawater of the New Britain Trench.</title>
        <authorList>
            <person name="Cao J."/>
        </authorList>
    </citation>
    <scope>NUCLEOTIDE SEQUENCE [LARGE SCALE GENOMIC DNA]</scope>
    <source>
        <strain evidence="2 3">W43</strain>
    </source>
</reference>
<dbReference type="Gene3D" id="3.40.50.2000">
    <property type="entry name" value="Glycogen Phosphorylase B"/>
    <property type="match status" value="2"/>
</dbReference>
<proteinExistence type="predicted"/>
<dbReference type="PANTHER" id="PTHR45947">
    <property type="entry name" value="SULFOQUINOVOSYL TRANSFERASE SQD2"/>
    <property type="match status" value="1"/>
</dbReference>
<dbReference type="PANTHER" id="PTHR45947:SF3">
    <property type="entry name" value="SULFOQUINOVOSYL TRANSFERASE SQD2"/>
    <property type="match status" value="1"/>
</dbReference>
<accession>A0A3T0N0C5</accession>
<name>A0A3T0N0C5_9RHOB</name>
<dbReference type="Pfam" id="PF13692">
    <property type="entry name" value="Glyco_trans_1_4"/>
    <property type="match status" value="1"/>
</dbReference>
<dbReference type="SUPFAM" id="SSF53756">
    <property type="entry name" value="UDP-Glycosyltransferase/glycogen phosphorylase"/>
    <property type="match status" value="1"/>
</dbReference>
<dbReference type="KEGG" id="sedi:EBB79_05895"/>
<keyword evidence="2" id="KW-0808">Transferase</keyword>
<dbReference type="AlphaFoldDB" id="A0A3T0N0C5"/>
<organism evidence="2 3">
    <name type="scientific">Parasedimentitalea marina</name>
    <dbReference type="NCBI Taxonomy" id="2483033"/>
    <lineage>
        <taxon>Bacteria</taxon>
        <taxon>Pseudomonadati</taxon>
        <taxon>Pseudomonadota</taxon>
        <taxon>Alphaproteobacteria</taxon>
        <taxon>Rhodobacterales</taxon>
        <taxon>Paracoccaceae</taxon>
        <taxon>Parasedimentitalea</taxon>
    </lineage>
</organism>
<dbReference type="CDD" id="cd03801">
    <property type="entry name" value="GT4_PimA-like"/>
    <property type="match status" value="1"/>
</dbReference>
<dbReference type="InterPro" id="IPR050194">
    <property type="entry name" value="Glycosyltransferase_grp1"/>
</dbReference>
<dbReference type="GO" id="GO:0016758">
    <property type="term" value="F:hexosyltransferase activity"/>
    <property type="evidence" value="ECO:0007669"/>
    <property type="project" value="TreeGrafter"/>
</dbReference>
<gene>
    <name evidence="2" type="ORF">EBB79_05895</name>
</gene>
<dbReference type="RefSeq" id="WP_127748024.1">
    <property type="nucleotide sequence ID" value="NZ_CP033219.1"/>
</dbReference>
<sequence length="329" mass="37085">MSNTAILHLTDDTTPGGVMRVIDNILASKYLAKSGHHRMAVIENNNLTLPDGRVDIIVSHLALNWRNFAARVRLRAMHPNIPMIHVEHSYTQGFVAQKVLNKIRFFAMLRSAFCLFDRVIAVSNAQRDWLIRRDLIDEERLSVIQSSVDLTGFETLPGPGSRARIFGLVGRLHEQKGFDIAIQAFRECSGPDLRLKVFGDGPLRAELEELAYCDPRISFHGHCKDPLEPMRSIDVLLMPSRWEAFGLVAREALSAGRKVIVAKTDGLKDHIKPGATEVHDLSIAAWSQAIINSANDLEKDQCTGQNEQPVHSPKTSRFEYEWEKCLERF</sequence>
<keyword evidence="3" id="KW-1185">Reference proteome</keyword>
<feature type="domain" description="Glycosyltransferase subfamily 4-like N-terminal" evidence="1">
    <location>
        <begin position="49"/>
        <end position="150"/>
    </location>
</feature>
<dbReference type="EMBL" id="CP033219">
    <property type="protein sequence ID" value="AZV77468.1"/>
    <property type="molecule type" value="Genomic_DNA"/>
</dbReference>
<dbReference type="Pfam" id="PF13439">
    <property type="entry name" value="Glyco_transf_4"/>
    <property type="match status" value="1"/>
</dbReference>